<organism evidence="1 2">
    <name type="scientific">Bacillus taeanensis</name>
    <dbReference type="NCBI Taxonomy" id="273032"/>
    <lineage>
        <taxon>Bacteria</taxon>
        <taxon>Bacillati</taxon>
        <taxon>Bacillota</taxon>
        <taxon>Bacilli</taxon>
        <taxon>Bacillales</taxon>
        <taxon>Bacillaceae</taxon>
        <taxon>Bacillus</taxon>
    </lineage>
</organism>
<dbReference type="InterPro" id="IPR014197">
    <property type="entry name" value="Sporulation_prot_YunB"/>
</dbReference>
<dbReference type="NCBIfam" id="TIGR02832">
    <property type="entry name" value="spo_yunB"/>
    <property type="match status" value="1"/>
</dbReference>
<name>A0A366XZC2_9BACI</name>
<dbReference type="AlphaFoldDB" id="A0A366XZC2"/>
<keyword evidence="2" id="KW-1185">Reference proteome</keyword>
<dbReference type="PIRSF" id="PIRSF021383">
    <property type="entry name" value="YunB"/>
    <property type="match status" value="1"/>
</dbReference>
<comment type="caution">
    <text evidence="1">The sequence shown here is derived from an EMBL/GenBank/DDBJ whole genome shotgun (WGS) entry which is preliminary data.</text>
</comment>
<accession>A0A366XZC2</accession>
<evidence type="ECO:0000313" key="1">
    <source>
        <dbReference type="EMBL" id="RBW71277.1"/>
    </source>
</evidence>
<proteinExistence type="predicted"/>
<dbReference type="Pfam" id="PF09560">
    <property type="entry name" value="Spore_YunB"/>
    <property type="match status" value="1"/>
</dbReference>
<sequence length="258" mass="28838">MVRKFKRLRRRRGPLPFRHVFVLSFFIFAVLTVQGLWIVEKGIEPTLMRYAETKTRQIAEKAINDAISKKVVSEDMDMSELIITHRIEGSDQVGFSFNQQVNNRILSEATNRVQKHLDLIEEGNLDELKAFLESEDLELEFEETESGTGLIYWIPLGAATNNALLSNLGPLVPIRFQFIGDVQSGMETKATSVGINNTYLEVLLNLSVDVNLVLPFSTKTAPISTTVRVGDLFLPGKVPDVYYQGQGGTAPPPSIKVN</sequence>
<gene>
    <name evidence="1" type="primary">yunB</name>
    <name evidence="1" type="ORF">DS031_00565</name>
</gene>
<protein>
    <submittedName>
        <fullName evidence="1">Sporulation protein YunB</fullName>
    </submittedName>
</protein>
<dbReference type="Proteomes" id="UP000253314">
    <property type="component" value="Unassembled WGS sequence"/>
</dbReference>
<dbReference type="OrthoDB" id="1649278at2"/>
<dbReference type="RefSeq" id="WP_113803982.1">
    <property type="nucleotide sequence ID" value="NZ_QOCW01000001.1"/>
</dbReference>
<dbReference type="EMBL" id="QOCW01000001">
    <property type="protein sequence ID" value="RBW71277.1"/>
    <property type="molecule type" value="Genomic_DNA"/>
</dbReference>
<reference evidence="1 2" key="1">
    <citation type="submission" date="2018-07" db="EMBL/GenBank/DDBJ databases">
        <title>Lottiidibacillus patelloidae gen. nov., sp. nov., isolated from the intestinal tract of a marine limpet and the reclassification of B. taeanensis BH030017T, B. algicola KMM 3737T and B. hwajinpoensis SW-72T as genus Lottiidibacillus.</title>
        <authorList>
            <person name="Liu R."/>
            <person name="Huang Z."/>
        </authorList>
    </citation>
    <scope>NUCLEOTIDE SEQUENCE [LARGE SCALE GENOMIC DNA]</scope>
    <source>
        <strain evidence="1 2">BH030017</strain>
    </source>
</reference>
<evidence type="ECO:0000313" key="2">
    <source>
        <dbReference type="Proteomes" id="UP000253314"/>
    </source>
</evidence>